<comment type="caution">
    <text evidence="1">The sequence shown here is derived from an EMBL/GenBank/DDBJ whole genome shotgun (WGS) entry which is preliminary data.</text>
</comment>
<protein>
    <recommendedName>
        <fullName evidence="3">DUF4283 domain-containing protein</fullName>
    </recommendedName>
</protein>
<dbReference type="EMBL" id="JBBPBN010000026">
    <property type="protein sequence ID" value="KAK9008744.1"/>
    <property type="molecule type" value="Genomic_DNA"/>
</dbReference>
<proteinExistence type="predicted"/>
<reference evidence="1 2" key="1">
    <citation type="journal article" date="2024" name="G3 (Bethesda)">
        <title>Genome assembly of Hibiscus sabdariffa L. provides insights into metabolisms of medicinal natural products.</title>
        <authorList>
            <person name="Kim T."/>
        </authorList>
    </citation>
    <scope>NUCLEOTIDE SEQUENCE [LARGE SCALE GENOMIC DNA]</scope>
    <source>
        <strain evidence="1">TK-2024</strain>
        <tissue evidence="1">Old leaves</tissue>
    </source>
</reference>
<dbReference type="Proteomes" id="UP001396334">
    <property type="component" value="Unassembled WGS sequence"/>
</dbReference>
<sequence length="145" mass="16497">MRGGVESRDDIPEKECLAVLIPSKRTSRQIEGVVSNVNIEVISRCSIGRYSFPISNTDLTEALGLEKVGGVRVIRIYWSLVLHIVDELEVRQRVMERGVLSNGFDRMVDWNERESSMLNRKVWISVFGVPIHAWASSTFERLVAH</sequence>
<evidence type="ECO:0008006" key="3">
    <source>
        <dbReference type="Google" id="ProtNLM"/>
    </source>
</evidence>
<name>A0ABR2R740_9ROSI</name>
<accession>A0ABR2R740</accession>
<evidence type="ECO:0000313" key="1">
    <source>
        <dbReference type="EMBL" id="KAK9008744.1"/>
    </source>
</evidence>
<organism evidence="1 2">
    <name type="scientific">Hibiscus sabdariffa</name>
    <name type="common">roselle</name>
    <dbReference type="NCBI Taxonomy" id="183260"/>
    <lineage>
        <taxon>Eukaryota</taxon>
        <taxon>Viridiplantae</taxon>
        <taxon>Streptophyta</taxon>
        <taxon>Embryophyta</taxon>
        <taxon>Tracheophyta</taxon>
        <taxon>Spermatophyta</taxon>
        <taxon>Magnoliopsida</taxon>
        <taxon>eudicotyledons</taxon>
        <taxon>Gunneridae</taxon>
        <taxon>Pentapetalae</taxon>
        <taxon>rosids</taxon>
        <taxon>malvids</taxon>
        <taxon>Malvales</taxon>
        <taxon>Malvaceae</taxon>
        <taxon>Malvoideae</taxon>
        <taxon>Hibiscus</taxon>
    </lineage>
</organism>
<gene>
    <name evidence="1" type="ORF">V6N11_075626</name>
</gene>
<keyword evidence="2" id="KW-1185">Reference proteome</keyword>
<evidence type="ECO:0000313" key="2">
    <source>
        <dbReference type="Proteomes" id="UP001396334"/>
    </source>
</evidence>